<evidence type="ECO:0000313" key="3">
    <source>
        <dbReference type="Proteomes" id="UP001296104"/>
    </source>
</evidence>
<dbReference type="Gene3D" id="6.10.250.1050">
    <property type="match status" value="1"/>
</dbReference>
<dbReference type="EMBL" id="CAVMBE010000042">
    <property type="protein sequence ID" value="CAK4030970.1"/>
    <property type="molecule type" value="Genomic_DNA"/>
</dbReference>
<accession>A0AAI9ECF3</accession>
<keyword evidence="3" id="KW-1185">Reference proteome</keyword>
<feature type="region of interest" description="Disordered" evidence="1">
    <location>
        <begin position="1"/>
        <end position="123"/>
    </location>
</feature>
<protein>
    <submittedName>
        <fullName evidence="2">Related to Glc8</fullName>
    </submittedName>
</protein>
<proteinExistence type="predicted"/>
<feature type="region of interest" description="Disordered" evidence="1">
    <location>
        <begin position="176"/>
        <end position="259"/>
    </location>
</feature>
<sequence length="287" mass="32116">MAQTSTNQQSPSPVPKRPRGILKNSGSYQQTSPDGDGRISPTSEAPEPTASFGNHDGQTEASARPGMPPRELSEKEITQMNTEINAGNGHRRNSSNARRSISRRQSSQIENSGAAANGVHEDGGMRLKWDEANLYLNEGQMGGKMKIDEPKTPYARNYDPVEDEEEIANINAQELAVDELEMNKPKPAQRKSSGARARDTEIPGLDLGEPEMDPLTRRESDGEKRVQVEKDPAVEDQGRHGEKEEDMSPQEYEKHKKFEEMRKKHYEMKDIKSLLGHPEQLEVEDDE</sequence>
<feature type="compositionally biased region" description="Polar residues" evidence="1">
    <location>
        <begin position="24"/>
        <end position="33"/>
    </location>
</feature>
<evidence type="ECO:0000313" key="2">
    <source>
        <dbReference type="EMBL" id="CAK4030970.1"/>
    </source>
</evidence>
<dbReference type="AlphaFoldDB" id="A0AAI9ECF3"/>
<gene>
    <name evidence="2" type="ORF">LECACI_7A006128</name>
</gene>
<comment type="caution">
    <text evidence="2">The sequence shown here is derived from an EMBL/GenBank/DDBJ whole genome shotgun (WGS) entry which is preliminary data.</text>
</comment>
<dbReference type="GO" id="GO:0004864">
    <property type="term" value="F:protein phosphatase inhibitor activity"/>
    <property type="evidence" value="ECO:0007669"/>
    <property type="project" value="InterPro"/>
</dbReference>
<dbReference type="PANTHER" id="PTHR12398:SF20">
    <property type="entry name" value="PROTEIN PHOSPHATASE 1 REGULATORY INHIBITOR SUBUNIT 2"/>
    <property type="match status" value="1"/>
</dbReference>
<organism evidence="2 3">
    <name type="scientific">Lecanosticta acicola</name>
    <dbReference type="NCBI Taxonomy" id="111012"/>
    <lineage>
        <taxon>Eukaryota</taxon>
        <taxon>Fungi</taxon>
        <taxon>Dikarya</taxon>
        <taxon>Ascomycota</taxon>
        <taxon>Pezizomycotina</taxon>
        <taxon>Dothideomycetes</taxon>
        <taxon>Dothideomycetidae</taxon>
        <taxon>Mycosphaerellales</taxon>
        <taxon>Mycosphaerellaceae</taxon>
        <taxon>Lecanosticta</taxon>
    </lineage>
</organism>
<feature type="compositionally biased region" description="Polar residues" evidence="1">
    <location>
        <begin position="1"/>
        <end position="11"/>
    </location>
</feature>
<dbReference type="GO" id="GO:0009966">
    <property type="term" value="P:regulation of signal transduction"/>
    <property type="evidence" value="ECO:0007669"/>
    <property type="project" value="InterPro"/>
</dbReference>
<evidence type="ECO:0000256" key="1">
    <source>
        <dbReference type="SAM" id="MobiDB-lite"/>
    </source>
</evidence>
<feature type="compositionally biased region" description="Basic and acidic residues" evidence="1">
    <location>
        <begin position="214"/>
        <end position="243"/>
    </location>
</feature>
<dbReference type="PANTHER" id="PTHR12398">
    <property type="entry name" value="PROTEIN PHOSPHATASE INHIBITOR"/>
    <property type="match status" value="1"/>
</dbReference>
<reference evidence="2" key="1">
    <citation type="submission" date="2023-11" db="EMBL/GenBank/DDBJ databases">
        <authorList>
            <person name="Alioto T."/>
            <person name="Alioto T."/>
            <person name="Gomez Garrido J."/>
        </authorList>
    </citation>
    <scope>NUCLEOTIDE SEQUENCE</scope>
</reference>
<dbReference type="InterPro" id="IPR007062">
    <property type="entry name" value="PPI-2"/>
</dbReference>
<feature type="compositionally biased region" description="Low complexity" evidence="1">
    <location>
        <begin position="94"/>
        <end position="109"/>
    </location>
</feature>
<name>A0AAI9ECF3_9PEZI</name>
<dbReference type="Pfam" id="PF04979">
    <property type="entry name" value="IPP-2"/>
    <property type="match status" value="1"/>
</dbReference>
<dbReference type="Proteomes" id="UP001296104">
    <property type="component" value="Unassembled WGS sequence"/>
</dbReference>